<dbReference type="Gene3D" id="3.40.50.970">
    <property type="match status" value="2"/>
</dbReference>
<keyword evidence="6" id="KW-0460">Magnesium</keyword>
<dbReference type="Proteomes" id="UP000229449">
    <property type="component" value="Unassembled WGS sequence"/>
</dbReference>
<reference evidence="11" key="1">
    <citation type="submission" date="2017-09" db="EMBL/GenBank/DDBJ databases">
        <title>Depth-based differentiation of microbial function through sediment-hosted aquifers and enrichment of novel symbionts in the deep terrestrial subsurface.</title>
        <authorList>
            <person name="Probst A.J."/>
            <person name="Ladd B."/>
            <person name="Jarett J.K."/>
            <person name="Geller-Mcgrath D.E."/>
            <person name="Sieber C.M.K."/>
            <person name="Emerson J.B."/>
            <person name="Anantharaman K."/>
            <person name="Thomas B.C."/>
            <person name="Malmstrom R."/>
            <person name="Stieglmeier M."/>
            <person name="Klingl A."/>
            <person name="Woyke T."/>
            <person name="Ryan C.M."/>
            <person name="Banfield J.F."/>
        </authorList>
    </citation>
    <scope>NUCLEOTIDE SEQUENCE [LARGE SCALE GENOMIC DNA]</scope>
</reference>
<dbReference type="GO" id="GO:0046872">
    <property type="term" value="F:metal ion binding"/>
    <property type="evidence" value="ECO:0007669"/>
    <property type="project" value="UniProtKB-KW"/>
</dbReference>
<comment type="caution">
    <text evidence="10">The sequence shown here is derived from an EMBL/GenBank/DDBJ whole genome shotgun (WGS) entry which is preliminary data.</text>
</comment>
<keyword evidence="4" id="KW-0808">Transferase</keyword>
<proteinExistence type="inferred from homology"/>
<dbReference type="InterPro" id="IPR020826">
    <property type="entry name" value="Transketolase_BS"/>
</dbReference>
<dbReference type="GO" id="GO:0004802">
    <property type="term" value="F:transketolase activity"/>
    <property type="evidence" value="ECO:0007669"/>
    <property type="project" value="UniProtKB-EC"/>
</dbReference>
<evidence type="ECO:0000313" key="11">
    <source>
        <dbReference type="Proteomes" id="UP000229449"/>
    </source>
</evidence>
<keyword evidence="5" id="KW-0479">Metal-binding</keyword>
<dbReference type="InterPro" id="IPR033247">
    <property type="entry name" value="Transketolase_fam"/>
</dbReference>
<dbReference type="SUPFAM" id="SSF52518">
    <property type="entry name" value="Thiamin diphosphate-binding fold (THDP-binding)"/>
    <property type="match status" value="2"/>
</dbReference>
<protein>
    <recommendedName>
        <fullName evidence="9">Transketolase-like pyrimidine-binding domain-containing protein</fullName>
    </recommendedName>
</protein>
<sequence length="773" mass="85122">MSYNLLDKADFEKFKKNNPSNFQYDFEGGSYLKLQDLELNGLSGIDEEKLNKIATLMRELIFATVEGSRSGHPGGSSAKVEQFLAMTLGGAMAFDLLDPKNNCRDRVVWSAGHCTPGLYSGLALFYESLQKKGIKFDVKKLHAILGKDLSKFRKGGGLPGHAESYTPLSDISTGPSGHGFSAAGGLAITHKSSGTGSKVWVFMGDAESEEGMTYEARNILHTVGADNMIVSLDYNHFGIDGDIDEVLSNKYINNWLGLGWNVIEINGHNILECVYAYRLTSEKVFANGNPTVVIAHTWKGKSYGSLENSNKSHGSQVKHDEYIEIENKLNANNKVSIPGKEGDILSDIESILSNLDNSLATYIVGRLKVASKKIPNEQKVLVQMKKTLKFVKGGSTRKFKSVTEIERPSKLPAELVFVPEQKVATRKSSQVFFEWLMKESAFFWAGAGDLSESVKTDKAENVYGVINRKNPYGRGIRYGIAEQNMGMMGAGMTLDRLPGNFAPVSVMGTYATFTSMMCNGIRVAVINNHLYPEHKGFFIVLASHDGPEVGEDGPTHQGLYWMSMYSAYPGIKVYKPTDANETIEMLFYAMKIGEPIILSVSRPDVLVLKRGKNACCGQFVPQAKEAVQGAYIFKDYKNNGNNKMCVAVSGAIVLNNLLQILPDLEKEKIDIKVVVVTSPELFAEFKKKNKKKADSIFSKEDRKVGVTLHAGWKGFLRDFVDNDFYSAKGGSASGGEERSIGLETYLASGSVDEVYEMAKLTSLDIKKKILEIK</sequence>
<evidence type="ECO:0000256" key="7">
    <source>
        <dbReference type="ARBA" id="ARBA00023052"/>
    </source>
</evidence>
<evidence type="ECO:0000256" key="1">
    <source>
        <dbReference type="ARBA" id="ARBA00001946"/>
    </source>
</evidence>
<evidence type="ECO:0000256" key="5">
    <source>
        <dbReference type="ARBA" id="ARBA00022723"/>
    </source>
</evidence>
<dbReference type="SMART" id="SM00861">
    <property type="entry name" value="Transket_pyr"/>
    <property type="match status" value="1"/>
</dbReference>
<dbReference type="PROSITE" id="PS00802">
    <property type="entry name" value="TRANSKETOLASE_2"/>
    <property type="match status" value="1"/>
</dbReference>
<evidence type="ECO:0000256" key="2">
    <source>
        <dbReference type="ARBA" id="ARBA00001964"/>
    </source>
</evidence>
<comment type="cofactor">
    <cofactor evidence="2">
        <name>thiamine diphosphate</name>
        <dbReference type="ChEBI" id="CHEBI:58937"/>
    </cofactor>
</comment>
<evidence type="ECO:0000256" key="8">
    <source>
        <dbReference type="ARBA" id="ARBA00049473"/>
    </source>
</evidence>
<dbReference type="EMBL" id="PFMA01000029">
    <property type="protein sequence ID" value="PIY93548.1"/>
    <property type="molecule type" value="Genomic_DNA"/>
</dbReference>
<dbReference type="Gene3D" id="3.40.50.920">
    <property type="match status" value="1"/>
</dbReference>
<dbReference type="PANTHER" id="PTHR43522">
    <property type="entry name" value="TRANSKETOLASE"/>
    <property type="match status" value="1"/>
</dbReference>
<dbReference type="InterPro" id="IPR009014">
    <property type="entry name" value="Transketo_C/PFOR_II"/>
</dbReference>
<comment type="cofactor">
    <cofactor evidence="1">
        <name>Mg(2+)</name>
        <dbReference type="ChEBI" id="CHEBI:18420"/>
    </cofactor>
</comment>
<name>A0A2M7R9U2_9BACT</name>
<dbReference type="AlphaFoldDB" id="A0A2M7R9U2"/>
<gene>
    <name evidence="10" type="ORF">COY69_01195</name>
</gene>
<dbReference type="Pfam" id="PF02779">
    <property type="entry name" value="Transket_pyr"/>
    <property type="match status" value="1"/>
</dbReference>
<organism evidence="10 11">
    <name type="scientific">Candidatus Magasanikbacteria bacterium CG_4_10_14_0_8_um_filter_32_14</name>
    <dbReference type="NCBI Taxonomy" id="1974640"/>
    <lineage>
        <taxon>Bacteria</taxon>
        <taxon>Candidatus Magasanikiibacteriota</taxon>
    </lineage>
</organism>
<evidence type="ECO:0000256" key="4">
    <source>
        <dbReference type="ARBA" id="ARBA00022679"/>
    </source>
</evidence>
<evidence type="ECO:0000313" key="10">
    <source>
        <dbReference type="EMBL" id="PIY93548.1"/>
    </source>
</evidence>
<evidence type="ECO:0000256" key="6">
    <source>
        <dbReference type="ARBA" id="ARBA00022842"/>
    </source>
</evidence>
<comment type="catalytic activity">
    <reaction evidence="8">
        <text>D-sedoheptulose 7-phosphate + D-glyceraldehyde 3-phosphate = aldehydo-D-ribose 5-phosphate + D-xylulose 5-phosphate</text>
        <dbReference type="Rhea" id="RHEA:10508"/>
        <dbReference type="ChEBI" id="CHEBI:57483"/>
        <dbReference type="ChEBI" id="CHEBI:57737"/>
        <dbReference type="ChEBI" id="CHEBI:58273"/>
        <dbReference type="ChEBI" id="CHEBI:59776"/>
        <dbReference type="EC" id="2.2.1.1"/>
    </reaction>
</comment>
<dbReference type="PANTHER" id="PTHR43522:SF2">
    <property type="entry name" value="TRANSKETOLASE 1-RELATED"/>
    <property type="match status" value="1"/>
</dbReference>
<feature type="domain" description="Transketolase-like pyrimidine-binding" evidence="9">
    <location>
        <begin position="423"/>
        <end position="607"/>
    </location>
</feature>
<evidence type="ECO:0000256" key="3">
    <source>
        <dbReference type="ARBA" id="ARBA00007131"/>
    </source>
</evidence>
<evidence type="ECO:0000259" key="9">
    <source>
        <dbReference type="SMART" id="SM00861"/>
    </source>
</evidence>
<keyword evidence="7" id="KW-0786">Thiamine pyrophosphate</keyword>
<dbReference type="SUPFAM" id="SSF52922">
    <property type="entry name" value="TK C-terminal domain-like"/>
    <property type="match status" value="1"/>
</dbReference>
<dbReference type="Pfam" id="PF00456">
    <property type="entry name" value="Transketolase_N"/>
    <property type="match status" value="1"/>
</dbReference>
<dbReference type="InterPro" id="IPR005475">
    <property type="entry name" value="Transketolase-like_Pyr-bd"/>
</dbReference>
<dbReference type="GO" id="GO:0005829">
    <property type="term" value="C:cytosol"/>
    <property type="evidence" value="ECO:0007669"/>
    <property type="project" value="TreeGrafter"/>
</dbReference>
<dbReference type="InterPro" id="IPR029061">
    <property type="entry name" value="THDP-binding"/>
</dbReference>
<dbReference type="GO" id="GO:0006098">
    <property type="term" value="P:pentose-phosphate shunt"/>
    <property type="evidence" value="ECO:0007669"/>
    <property type="project" value="TreeGrafter"/>
</dbReference>
<accession>A0A2M7R9U2</accession>
<dbReference type="InterPro" id="IPR005474">
    <property type="entry name" value="Transketolase_N"/>
</dbReference>
<comment type="similarity">
    <text evidence="3">Belongs to the transketolase family.</text>
</comment>
<dbReference type="CDD" id="cd07033">
    <property type="entry name" value="TPP_PYR_DXS_TK_like"/>
    <property type="match status" value="1"/>
</dbReference>